<keyword evidence="7" id="KW-0732">Signal</keyword>
<dbReference type="SUPFAM" id="SSF88946">
    <property type="entry name" value="Sigma2 domain of RNA polymerase sigma factors"/>
    <property type="match status" value="1"/>
</dbReference>
<keyword evidence="4" id="KW-0238">DNA-binding</keyword>
<dbReference type="InterPro" id="IPR036388">
    <property type="entry name" value="WH-like_DNA-bd_sf"/>
</dbReference>
<dbReference type="NCBIfam" id="TIGR02937">
    <property type="entry name" value="sigma70-ECF"/>
    <property type="match status" value="1"/>
</dbReference>
<feature type="compositionally biased region" description="Low complexity" evidence="6">
    <location>
        <begin position="382"/>
        <end position="398"/>
    </location>
</feature>
<dbReference type="Pfam" id="PF04545">
    <property type="entry name" value="Sigma70_r4"/>
    <property type="match status" value="1"/>
</dbReference>
<dbReference type="GO" id="GO:0003677">
    <property type="term" value="F:DNA binding"/>
    <property type="evidence" value="ECO:0007669"/>
    <property type="project" value="UniProtKB-KW"/>
</dbReference>
<evidence type="ECO:0000313" key="9">
    <source>
        <dbReference type="EMBL" id="CAH0368091.1"/>
    </source>
</evidence>
<dbReference type="Gene3D" id="1.10.601.10">
    <property type="entry name" value="RNA Polymerase Primary Sigma Factor"/>
    <property type="match status" value="1"/>
</dbReference>
<feature type="domain" description="RNA polymerase sigma-70" evidence="8">
    <location>
        <begin position="247"/>
        <end position="260"/>
    </location>
</feature>
<dbReference type="PANTHER" id="PTHR30603">
    <property type="entry name" value="RNA POLYMERASE SIGMA FACTOR RPO"/>
    <property type="match status" value="1"/>
</dbReference>
<dbReference type="Pfam" id="PF04542">
    <property type="entry name" value="Sigma70_r2"/>
    <property type="match status" value="1"/>
</dbReference>
<dbReference type="InterPro" id="IPR014284">
    <property type="entry name" value="RNA_pol_sigma-70_dom"/>
</dbReference>
<dbReference type="PROSITE" id="PS00715">
    <property type="entry name" value="SIGMA70_1"/>
    <property type="match status" value="1"/>
</dbReference>
<name>A0A8J2SCV3_9STRA</name>
<sequence length="504" mass="55194">MASMRTLVLLLAALEAAGFAICKTSSRTAALRSPVSDGETSQLVSMRSTVADSESSQQVEIKLAAPAAAAFVETLFEKNVKVKAGTVDKRRTTKRARGQNPIVVGSPDAGEPSKTVDRRRKPKTTSTDALFTTQLLDAAQERRLGGLTVELLRLENVRDDLLRERGGRTPESLGYAGDNELEDQLLGVDCDGFRADWCVRAELKSPEELTKRIRDGRAARQALVAANMRLVVAVAKRYAGLGMGLSDLVQEGSLGLMRAATKYDPARGCKFSTYACWWIQQAVLRAVAFQSRLIRLPMHVHQDLAKATRAQRDFIQDNGREPTDEELAKILDMTVAKLRRVRTAAKQSDAVSTETPRGFSSKIGGGEAKFNQRNGGRRKAKTPGAPAPAAAPARTSGRTLKLEDTLESAEPGADRAVEMSLLHGAIAEAFKDLDEDEQKVISLRYGLEDGVACSPSQVAERCEQSKDWVRRCEMRAIRKLRKPHHLMTLRPYNSQRQSLTAVPS</sequence>
<dbReference type="InterPro" id="IPR007627">
    <property type="entry name" value="RNA_pol_sigma70_r2"/>
</dbReference>
<keyword evidence="3" id="KW-0731">Sigma factor</keyword>
<keyword evidence="2" id="KW-0805">Transcription regulation</keyword>
<dbReference type="InterPro" id="IPR007624">
    <property type="entry name" value="RNA_pol_sigma70_r3"/>
</dbReference>
<dbReference type="PANTHER" id="PTHR30603:SF47">
    <property type="entry name" value="RNA POLYMERASE SIGMA FACTOR SIGD, CHLOROPLASTIC"/>
    <property type="match status" value="1"/>
</dbReference>
<evidence type="ECO:0000259" key="8">
    <source>
        <dbReference type="PROSITE" id="PS00715"/>
    </source>
</evidence>
<proteinExistence type="inferred from homology"/>
<protein>
    <recommendedName>
        <fullName evidence="8">RNA polymerase sigma-70 domain-containing protein</fullName>
    </recommendedName>
</protein>
<dbReference type="InterPro" id="IPR050239">
    <property type="entry name" value="Sigma-70_RNA_pol_init_factors"/>
</dbReference>
<dbReference type="PRINTS" id="PR00046">
    <property type="entry name" value="SIGMA70FCT"/>
</dbReference>
<dbReference type="OrthoDB" id="198381at2759"/>
<dbReference type="GO" id="GO:0006352">
    <property type="term" value="P:DNA-templated transcription initiation"/>
    <property type="evidence" value="ECO:0007669"/>
    <property type="project" value="InterPro"/>
</dbReference>
<evidence type="ECO:0000313" key="10">
    <source>
        <dbReference type="Proteomes" id="UP000789595"/>
    </source>
</evidence>
<comment type="similarity">
    <text evidence="1">Belongs to the sigma-70 factor family.</text>
</comment>
<evidence type="ECO:0000256" key="3">
    <source>
        <dbReference type="ARBA" id="ARBA00023082"/>
    </source>
</evidence>
<dbReference type="InterPro" id="IPR007630">
    <property type="entry name" value="RNA_pol_sigma70_r4"/>
</dbReference>
<feature type="region of interest" description="Disordered" evidence="6">
    <location>
        <begin position="90"/>
        <end position="125"/>
    </location>
</feature>
<dbReference type="SUPFAM" id="SSF88659">
    <property type="entry name" value="Sigma3 and sigma4 domains of RNA polymerase sigma factors"/>
    <property type="match status" value="2"/>
</dbReference>
<feature type="signal peptide" evidence="7">
    <location>
        <begin position="1"/>
        <end position="22"/>
    </location>
</feature>
<evidence type="ECO:0000256" key="5">
    <source>
        <dbReference type="ARBA" id="ARBA00023163"/>
    </source>
</evidence>
<evidence type="ECO:0000256" key="2">
    <source>
        <dbReference type="ARBA" id="ARBA00023015"/>
    </source>
</evidence>
<accession>A0A8J2SCV3</accession>
<feature type="region of interest" description="Disordered" evidence="6">
    <location>
        <begin position="347"/>
        <end position="400"/>
    </location>
</feature>
<dbReference type="Proteomes" id="UP000789595">
    <property type="component" value="Unassembled WGS sequence"/>
</dbReference>
<dbReference type="GO" id="GO:0016987">
    <property type="term" value="F:sigma factor activity"/>
    <property type="evidence" value="ECO:0007669"/>
    <property type="project" value="UniProtKB-KW"/>
</dbReference>
<dbReference type="InterPro" id="IPR000943">
    <property type="entry name" value="RNA_pol_sigma70"/>
</dbReference>
<organism evidence="9 10">
    <name type="scientific">Pelagomonas calceolata</name>
    <dbReference type="NCBI Taxonomy" id="35677"/>
    <lineage>
        <taxon>Eukaryota</taxon>
        <taxon>Sar</taxon>
        <taxon>Stramenopiles</taxon>
        <taxon>Ochrophyta</taxon>
        <taxon>Pelagophyceae</taxon>
        <taxon>Pelagomonadales</taxon>
        <taxon>Pelagomonadaceae</taxon>
        <taxon>Pelagomonas</taxon>
    </lineage>
</organism>
<dbReference type="Gene3D" id="1.10.10.10">
    <property type="entry name" value="Winged helix-like DNA-binding domain superfamily/Winged helix DNA-binding domain"/>
    <property type="match status" value="2"/>
</dbReference>
<reference evidence="9" key="1">
    <citation type="submission" date="2021-11" db="EMBL/GenBank/DDBJ databases">
        <authorList>
            <consortium name="Genoscope - CEA"/>
            <person name="William W."/>
        </authorList>
    </citation>
    <scope>NUCLEOTIDE SEQUENCE</scope>
</reference>
<keyword evidence="5" id="KW-0804">Transcription</keyword>
<dbReference type="EMBL" id="CAKKNE010000002">
    <property type="protein sequence ID" value="CAH0368091.1"/>
    <property type="molecule type" value="Genomic_DNA"/>
</dbReference>
<dbReference type="Pfam" id="PF04539">
    <property type="entry name" value="Sigma70_r3"/>
    <property type="match status" value="1"/>
</dbReference>
<comment type="caution">
    <text evidence="9">The sequence shown here is derived from an EMBL/GenBank/DDBJ whole genome shotgun (WGS) entry which is preliminary data.</text>
</comment>
<evidence type="ECO:0000256" key="7">
    <source>
        <dbReference type="SAM" id="SignalP"/>
    </source>
</evidence>
<dbReference type="InterPro" id="IPR013324">
    <property type="entry name" value="RNA_pol_sigma_r3/r4-like"/>
</dbReference>
<dbReference type="InterPro" id="IPR013325">
    <property type="entry name" value="RNA_pol_sigma_r2"/>
</dbReference>
<gene>
    <name evidence="9" type="ORF">PECAL_2P11400</name>
</gene>
<evidence type="ECO:0000256" key="4">
    <source>
        <dbReference type="ARBA" id="ARBA00023125"/>
    </source>
</evidence>
<evidence type="ECO:0000256" key="6">
    <source>
        <dbReference type="SAM" id="MobiDB-lite"/>
    </source>
</evidence>
<dbReference type="AlphaFoldDB" id="A0A8J2SCV3"/>
<keyword evidence="10" id="KW-1185">Reference proteome</keyword>
<feature type="chain" id="PRO_5035198697" description="RNA polymerase sigma-70 domain-containing protein" evidence="7">
    <location>
        <begin position="23"/>
        <end position="504"/>
    </location>
</feature>
<evidence type="ECO:0000256" key="1">
    <source>
        <dbReference type="ARBA" id="ARBA00007788"/>
    </source>
</evidence>